<organism evidence="1 2">
    <name type="scientific">Plasmodium malariae</name>
    <dbReference type="NCBI Taxonomy" id="5858"/>
    <lineage>
        <taxon>Eukaryota</taxon>
        <taxon>Sar</taxon>
        <taxon>Alveolata</taxon>
        <taxon>Apicomplexa</taxon>
        <taxon>Aconoidasida</taxon>
        <taxon>Haemosporida</taxon>
        <taxon>Plasmodiidae</taxon>
        <taxon>Plasmodium</taxon>
        <taxon>Plasmodium (Plasmodium)</taxon>
    </lineage>
</organism>
<proteinExistence type="predicted"/>
<evidence type="ECO:0008006" key="3">
    <source>
        <dbReference type="Google" id="ProtNLM"/>
    </source>
</evidence>
<dbReference type="VEuPathDB" id="PlasmoDB:PmUG01_14030500"/>
<dbReference type="Proteomes" id="UP000219799">
    <property type="component" value="Chromosome 14"/>
</dbReference>
<name>A0A1C3L283_PLAMA</name>
<protein>
    <recommendedName>
        <fullName evidence="3">AP-3 complex subunit delta</fullName>
    </recommendedName>
</protein>
<dbReference type="EMBL" id="LT594502">
    <property type="protein sequence ID" value="SBT80668.1"/>
    <property type="molecule type" value="Genomic_DNA"/>
</dbReference>
<accession>A0A1C3L283</accession>
<sequence length="249" mass="29209">MRTSFSSPIEHNNRETKNFDSLEKNYNLMTKEYEQIANINVSNNIAHFRIIKNVLILNDVIDKVNIQHVVNTFENIDGKLLLILKKNNYNFILKLLSTFYVKLCTYANYSINEHYNNIFEVTLNKNFANFPSEVKAVHENLLKNAILLLSLILAQVHSKVIPHVVTLVDYSSNADVHGYIRKIRKSEDTQLRYFYYRYINELIKSSATNSIECEKIYKLVKKEFNEKKDIIIYSAIKCLTNLFIAHPEY</sequence>
<evidence type="ECO:0000313" key="2">
    <source>
        <dbReference type="Proteomes" id="UP000219799"/>
    </source>
</evidence>
<feature type="non-terminal residue" evidence="1">
    <location>
        <position position="249"/>
    </location>
</feature>
<evidence type="ECO:0000313" key="1">
    <source>
        <dbReference type="EMBL" id="SBT80668.1"/>
    </source>
</evidence>
<reference evidence="1 2" key="1">
    <citation type="submission" date="2016-06" db="EMBL/GenBank/DDBJ databases">
        <authorList>
            <consortium name="Pathogen Informatics"/>
        </authorList>
    </citation>
    <scope>NUCLEOTIDE SEQUENCE [LARGE SCALE GENOMIC DNA]</scope>
    <source>
        <strain evidence="1">PmlGA01</strain>
    </source>
</reference>
<dbReference type="AlphaFoldDB" id="A0A1C3L283"/>
<gene>
    <name evidence="1" type="primary">PmlGA01_140016200</name>
    <name evidence="1" type="ORF">PMLGA01_140016200</name>
</gene>